<dbReference type="Gene3D" id="3.60.21.10">
    <property type="match status" value="1"/>
</dbReference>
<evidence type="ECO:0000313" key="4">
    <source>
        <dbReference type="EMBL" id="SED86191.1"/>
    </source>
</evidence>
<feature type="compositionally biased region" description="Low complexity" evidence="2">
    <location>
        <begin position="34"/>
        <end position="61"/>
    </location>
</feature>
<feature type="domain" description="Capsule synthesis protein CapA" evidence="3">
    <location>
        <begin position="74"/>
        <end position="326"/>
    </location>
</feature>
<dbReference type="PANTHER" id="PTHR33393">
    <property type="entry name" value="POLYGLUTAMINE SYNTHESIS ACCESSORY PROTEIN RV0574C-RELATED"/>
    <property type="match status" value="1"/>
</dbReference>
<evidence type="ECO:0000259" key="3">
    <source>
        <dbReference type="SMART" id="SM00854"/>
    </source>
</evidence>
<evidence type="ECO:0000256" key="2">
    <source>
        <dbReference type="SAM" id="MobiDB-lite"/>
    </source>
</evidence>
<proteinExistence type="inferred from homology"/>
<protein>
    <submittedName>
        <fullName evidence="4">Poly-gamma-glutamate synthesis protein (Capsule biosynthesis protein)</fullName>
    </submittedName>
</protein>
<dbReference type="EMBL" id="FNTX01000001">
    <property type="protein sequence ID" value="SED86191.1"/>
    <property type="molecule type" value="Genomic_DNA"/>
</dbReference>
<feature type="region of interest" description="Disordered" evidence="2">
    <location>
        <begin position="34"/>
        <end position="69"/>
    </location>
</feature>
<dbReference type="PANTHER" id="PTHR33393:SF13">
    <property type="entry name" value="PGA BIOSYNTHESIS PROTEIN CAPA"/>
    <property type="match status" value="1"/>
</dbReference>
<comment type="similarity">
    <text evidence="1">Belongs to the CapA family.</text>
</comment>
<dbReference type="InterPro" id="IPR052169">
    <property type="entry name" value="CW_Biosynth-Accessory"/>
</dbReference>
<dbReference type="InterPro" id="IPR029052">
    <property type="entry name" value="Metallo-depent_PP-like"/>
</dbReference>
<keyword evidence="5" id="KW-1185">Reference proteome</keyword>
<sequence length="434" mass="45304">MRPRRRHSWVLPAVLTATVLLAYVGAATHVYRTGPGAEPSAPPSSTVSSTSPATPTTSPEADPSDPADDEAIFTIGAAGDVLPHDAPIETARTDDGYDFTPMLEATRAWSSGADLALCNMEVPLALPGEEPSGYPLFGAPGELPGTLAELGWDGCSTGTNHSLDRGLDNLTHTLDVFDEAGLGHAGTARSRGEADTPQLYRLERAGQQITVAQVGGTYGTNGLPIPADAPWAVTLLDAEALIAQARTAREAGADLVVATLHWGEEYQHSPNADQRSLAAALAESGQVDLVIGTHPHVPQPFALLDGGPDGSGMWVAYSLGNFISNQDDDCCVPQTATGLFLTATVVKRADGPARVTGMEWSPMTVDREGGQHVYPLRSLTSGAEPDGLTLSPSELSSRLDGVQEVMAESTGATFPERHDPPAATGPEPEVVPRS</sequence>
<dbReference type="SUPFAM" id="SSF56300">
    <property type="entry name" value="Metallo-dependent phosphatases"/>
    <property type="match status" value="1"/>
</dbReference>
<gene>
    <name evidence="4" type="ORF">SAMN04488554_0895</name>
</gene>
<dbReference type="CDD" id="cd07381">
    <property type="entry name" value="MPP_CapA"/>
    <property type="match status" value="1"/>
</dbReference>
<evidence type="ECO:0000256" key="1">
    <source>
        <dbReference type="ARBA" id="ARBA00005662"/>
    </source>
</evidence>
<dbReference type="SMART" id="SM00854">
    <property type="entry name" value="PGA_cap"/>
    <property type="match status" value="1"/>
</dbReference>
<dbReference type="Proteomes" id="UP000199220">
    <property type="component" value="Unassembled WGS sequence"/>
</dbReference>
<feature type="region of interest" description="Disordered" evidence="2">
    <location>
        <begin position="403"/>
        <end position="434"/>
    </location>
</feature>
<evidence type="ECO:0000313" key="5">
    <source>
        <dbReference type="Proteomes" id="UP000199220"/>
    </source>
</evidence>
<dbReference type="STRING" id="648782.SAMN04488554_0895"/>
<dbReference type="AlphaFoldDB" id="A0A1H5E4Z9"/>
<dbReference type="RefSeq" id="WP_245708661.1">
    <property type="nucleotide sequence ID" value="NZ_FNTX01000001.1"/>
</dbReference>
<reference evidence="5" key="1">
    <citation type="submission" date="2016-10" db="EMBL/GenBank/DDBJ databases">
        <authorList>
            <person name="Varghese N."/>
            <person name="Submissions S."/>
        </authorList>
    </citation>
    <scope>NUCLEOTIDE SEQUENCE [LARGE SCALE GENOMIC DNA]</scope>
    <source>
        <strain evidence="5">DSM 21368</strain>
    </source>
</reference>
<organism evidence="4 5">
    <name type="scientific">Ruania alba</name>
    <dbReference type="NCBI Taxonomy" id="648782"/>
    <lineage>
        <taxon>Bacteria</taxon>
        <taxon>Bacillati</taxon>
        <taxon>Actinomycetota</taxon>
        <taxon>Actinomycetes</taxon>
        <taxon>Micrococcales</taxon>
        <taxon>Ruaniaceae</taxon>
        <taxon>Ruania</taxon>
    </lineage>
</organism>
<dbReference type="InterPro" id="IPR019079">
    <property type="entry name" value="Capsule_synth_CapA"/>
</dbReference>
<accession>A0A1H5E4Z9</accession>
<dbReference type="Pfam" id="PF09587">
    <property type="entry name" value="PGA_cap"/>
    <property type="match status" value="1"/>
</dbReference>
<name>A0A1H5E4Z9_9MICO</name>